<feature type="region of interest" description="Disordered" evidence="1">
    <location>
        <begin position="37"/>
        <end position="114"/>
    </location>
</feature>
<dbReference type="AlphaFoldDB" id="A0A9X0D7A6"/>
<dbReference type="Proteomes" id="UP001163046">
    <property type="component" value="Unassembled WGS sequence"/>
</dbReference>
<evidence type="ECO:0000256" key="1">
    <source>
        <dbReference type="SAM" id="MobiDB-lite"/>
    </source>
</evidence>
<accession>A0A9X0D7A6</accession>
<dbReference type="EMBL" id="MU825421">
    <property type="protein sequence ID" value="KAJ7390042.1"/>
    <property type="molecule type" value="Genomic_DNA"/>
</dbReference>
<proteinExistence type="predicted"/>
<name>A0A9X0D7A6_9CNID</name>
<organism evidence="2 3">
    <name type="scientific">Desmophyllum pertusum</name>
    <dbReference type="NCBI Taxonomy" id="174260"/>
    <lineage>
        <taxon>Eukaryota</taxon>
        <taxon>Metazoa</taxon>
        <taxon>Cnidaria</taxon>
        <taxon>Anthozoa</taxon>
        <taxon>Hexacorallia</taxon>
        <taxon>Scleractinia</taxon>
        <taxon>Caryophylliina</taxon>
        <taxon>Caryophylliidae</taxon>
        <taxon>Desmophyllum</taxon>
    </lineage>
</organism>
<comment type="caution">
    <text evidence="2">The sequence shown here is derived from an EMBL/GenBank/DDBJ whole genome shotgun (WGS) entry which is preliminary data.</text>
</comment>
<feature type="compositionally biased region" description="Basic and acidic residues" evidence="1">
    <location>
        <begin position="53"/>
        <end position="64"/>
    </location>
</feature>
<protein>
    <submittedName>
        <fullName evidence="2">Uncharacterized protein</fullName>
    </submittedName>
</protein>
<gene>
    <name evidence="2" type="ORF">OS493_027567</name>
</gene>
<evidence type="ECO:0000313" key="3">
    <source>
        <dbReference type="Proteomes" id="UP001163046"/>
    </source>
</evidence>
<feature type="region of interest" description="Disordered" evidence="1">
    <location>
        <begin position="137"/>
        <end position="156"/>
    </location>
</feature>
<keyword evidence="3" id="KW-1185">Reference proteome</keyword>
<sequence length="156" mass="17588">MNPWSEKDAQNYPKRMVDACVESFIYLLTSAIAPELRRGYPEPPSINSVGVTDSHRKEVEDKPVNRVNSTNLDAVDIRPSPSSSGLDLRKTSYVRRSPRELQTQSSSPGVPVNSRDRVAPVITLITRESVWKKKILLNDPEITSRKNKTNTEKRKG</sequence>
<reference evidence="2" key="1">
    <citation type="submission" date="2023-01" db="EMBL/GenBank/DDBJ databases">
        <title>Genome assembly of the deep-sea coral Lophelia pertusa.</title>
        <authorList>
            <person name="Herrera S."/>
            <person name="Cordes E."/>
        </authorList>
    </citation>
    <scope>NUCLEOTIDE SEQUENCE</scope>
    <source>
        <strain evidence="2">USNM1676648</strain>
        <tissue evidence="2">Polyp</tissue>
    </source>
</reference>
<evidence type="ECO:0000313" key="2">
    <source>
        <dbReference type="EMBL" id="KAJ7390042.1"/>
    </source>
</evidence>